<evidence type="ECO:0000256" key="4">
    <source>
        <dbReference type="RuleBase" id="RU003495"/>
    </source>
</evidence>
<proteinExistence type="inferred from homology"/>
<dbReference type="PANTHER" id="PTHR34183:SF8">
    <property type="entry name" value="ENDOLYTIC PEPTIDOGLYCAN TRANSGLYCOSYLASE RLPA-RELATED"/>
    <property type="match status" value="1"/>
</dbReference>
<dbReference type="PANTHER" id="PTHR34183">
    <property type="entry name" value="ENDOLYTIC PEPTIDOGLYCAN TRANSGLYCOSYLASE RLPA"/>
    <property type="match status" value="1"/>
</dbReference>
<evidence type="ECO:0000259" key="6">
    <source>
        <dbReference type="Pfam" id="PF03330"/>
    </source>
</evidence>
<feature type="compositionally biased region" description="Low complexity" evidence="5">
    <location>
        <begin position="135"/>
        <end position="167"/>
    </location>
</feature>
<dbReference type="GO" id="GO:0000270">
    <property type="term" value="P:peptidoglycan metabolic process"/>
    <property type="evidence" value="ECO:0007669"/>
    <property type="project" value="UniProtKB-UniRule"/>
</dbReference>
<keyword evidence="7" id="KW-0449">Lipoprotein</keyword>
<organism evidence="7 8">
    <name type="scientific">Rubrobacter radiotolerans</name>
    <name type="common">Arthrobacter radiotolerans</name>
    <dbReference type="NCBI Taxonomy" id="42256"/>
    <lineage>
        <taxon>Bacteria</taxon>
        <taxon>Bacillati</taxon>
        <taxon>Actinomycetota</taxon>
        <taxon>Rubrobacteria</taxon>
        <taxon>Rubrobacterales</taxon>
        <taxon>Rubrobacteraceae</taxon>
        <taxon>Rubrobacter</taxon>
    </lineage>
</organism>
<dbReference type="HOGENOM" id="CLU_675952_0_0_11"/>
<reference evidence="7 8" key="1">
    <citation type="submission" date="2014-03" db="EMBL/GenBank/DDBJ databases">
        <title>Complete genome sequence of the Radio-Resistant Rubrobacter radiotolerans RSPS-4.</title>
        <authorList>
            <person name="Egas C.C."/>
            <person name="Barroso C.C."/>
            <person name="Froufe H.J.C."/>
            <person name="Pacheco J.J."/>
            <person name="Albuquerque L.L."/>
            <person name="da Costa M.M.S."/>
        </authorList>
    </citation>
    <scope>NUCLEOTIDE SEQUENCE [LARGE SCALE GENOMIC DNA]</scope>
    <source>
        <strain evidence="7 8">RSPS-4</strain>
    </source>
</reference>
<evidence type="ECO:0000256" key="5">
    <source>
        <dbReference type="SAM" id="MobiDB-lite"/>
    </source>
</evidence>
<dbReference type="InterPro" id="IPR036908">
    <property type="entry name" value="RlpA-like_sf"/>
</dbReference>
<dbReference type="SUPFAM" id="SSF50685">
    <property type="entry name" value="Barwin-like endoglucanases"/>
    <property type="match status" value="1"/>
</dbReference>
<dbReference type="Gene3D" id="2.40.40.10">
    <property type="entry name" value="RlpA-like domain"/>
    <property type="match status" value="1"/>
</dbReference>
<dbReference type="KEGG" id="rrd:RradSPS_2138"/>
<sequence>MSGKVGALPRSPFRASSRYVCFLISVMAFLGVAALVSSAVGAQQTMNASWYGPGFEGATTASGEPFDPGAYTAAHKELPFGTQLEVCYQGCVTVVINDRGPFVAGRDLDLSQAAAAAIGLTAAGHAPVTVTYLDGSAPSGPSGGTATEPAPQQPAEAPQQPATTAPEEPGDFTVTQTQYNDPVNDQYGEAPVEDQYEDLPAETPVVDQYEDLAPVEPPVVDQYEDLPAETPVVDQYEDLSPVETPVVDQYEDLAPVEAPVVDQYEDLPAGTADVDVPEVAVPVVPDASALEAPPLELATPGSTVERRIELALAAPPAGYEGPVPSEDASAGYVHEEPAAGHVEEPAHEVHPETGTIDTVYEAAEKPSVVAGLTVLPDTGGPAVLPLSGAALLLGAGLISLKVLRSRD</sequence>
<protein>
    <recommendedName>
        <fullName evidence="3">Probable endolytic peptidoglycan transglycosylase RlpA</fullName>
        <ecNumber evidence="3">4.2.2.-</ecNumber>
    </recommendedName>
</protein>
<evidence type="ECO:0000313" key="7">
    <source>
        <dbReference type="EMBL" id="AHY47421.1"/>
    </source>
</evidence>
<dbReference type="Pfam" id="PF03330">
    <property type="entry name" value="DPBB_1"/>
    <property type="match status" value="1"/>
</dbReference>
<dbReference type="CDD" id="cd22268">
    <property type="entry name" value="DPBB_RlpA-like"/>
    <property type="match status" value="1"/>
</dbReference>
<evidence type="ECO:0000256" key="1">
    <source>
        <dbReference type="ARBA" id="ARBA00023239"/>
    </source>
</evidence>
<dbReference type="eggNOG" id="COG0797">
    <property type="taxonomic scope" value="Bacteria"/>
</dbReference>
<dbReference type="AlphaFoldDB" id="A0A023X5D2"/>
<comment type="similarity">
    <text evidence="3 4">Belongs to the RlpA family.</text>
</comment>
<evidence type="ECO:0000313" key="8">
    <source>
        <dbReference type="Proteomes" id="UP000025229"/>
    </source>
</evidence>
<feature type="region of interest" description="Disordered" evidence="5">
    <location>
        <begin position="133"/>
        <end position="188"/>
    </location>
</feature>
<dbReference type="EC" id="4.2.2.-" evidence="3"/>
<dbReference type="NCBIfam" id="TIGR00413">
    <property type="entry name" value="rlpA"/>
    <property type="match status" value="1"/>
</dbReference>
<feature type="domain" description="RlpA-like protein double-psi beta-barrel" evidence="6">
    <location>
        <begin position="44"/>
        <end position="130"/>
    </location>
</feature>
<accession>A0A023X5D2</accession>
<keyword evidence="1 3" id="KW-0456">Lyase</keyword>
<dbReference type="EMBL" id="CP007514">
    <property type="protein sequence ID" value="AHY47421.1"/>
    <property type="molecule type" value="Genomic_DNA"/>
</dbReference>
<dbReference type="InterPro" id="IPR012997">
    <property type="entry name" value="RplA"/>
</dbReference>
<dbReference type="GO" id="GO:0008932">
    <property type="term" value="F:lytic endotransglycosylase activity"/>
    <property type="evidence" value="ECO:0007669"/>
    <property type="project" value="UniProtKB-UniRule"/>
</dbReference>
<dbReference type="HAMAP" id="MF_02071">
    <property type="entry name" value="RlpA"/>
    <property type="match status" value="1"/>
</dbReference>
<dbReference type="Proteomes" id="UP000025229">
    <property type="component" value="Chromosome"/>
</dbReference>
<comment type="function">
    <text evidence="3">Lytic transglycosylase with a strong preference for naked glycan strands that lack stem peptides.</text>
</comment>
<evidence type="ECO:0000256" key="3">
    <source>
        <dbReference type="HAMAP-Rule" id="MF_02071"/>
    </source>
</evidence>
<gene>
    <name evidence="3" type="primary">rlpA</name>
    <name evidence="7" type="ORF">RradSPS_2138</name>
</gene>
<evidence type="ECO:0000256" key="2">
    <source>
        <dbReference type="ARBA" id="ARBA00023316"/>
    </source>
</evidence>
<keyword evidence="2 3" id="KW-0961">Cell wall biogenesis/degradation</keyword>
<keyword evidence="8" id="KW-1185">Reference proteome</keyword>
<dbReference type="GO" id="GO:0071555">
    <property type="term" value="P:cell wall organization"/>
    <property type="evidence" value="ECO:0007669"/>
    <property type="project" value="UniProtKB-KW"/>
</dbReference>
<dbReference type="InterPro" id="IPR034718">
    <property type="entry name" value="RlpA"/>
</dbReference>
<dbReference type="InterPro" id="IPR009009">
    <property type="entry name" value="RlpA-like_DPBB"/>
</dbReference>
<name>A0A023X5D2_RUBRA</name>
<feature type="compositionally biased region" description="Polar residues" evidence="5">
    <location>
        <begin position="173"/>
        <end position="183"/>
    </location>
</feature>